<dbReference type="InterPro" id="IPR036390">
    <property type="entry name" value="WH_DNA-bd_sf"/>
</dbReference>
<dbReference type="Gene3D" id="3.40.960.10">
    <property type="entry name" value="VSR Endonuclease"/>
    <property type="match status" value="1"/>
</dbReference>
<feature type="region of interest" description="Disordered" evidence="1">
    <location>
        <begin position="121"/>
        <end position="148"/>
    </location>
</feature>
<dbReference type="InterPro" id="IPR036388">
    <property type="entry name" value="WH-like_DNA-bd_sf"/>
</dbReference>
<dbReference type="SUPFAM" id="SSF46785">
    <property type="entry name" value="Winged helix' DNA-binding domain"/>
    <property type="match status" value="1"/>
</dbReference>
<dbReference type="SUPFAM" id="SSF55811">
    <property type="entry name" value="Nudix"/>
    <property type="match status" value="1"/>
</dbReference>
<feature type="compositionally biased region" description="Basic residues" evidence="1">
    <location>
        <begin position="388"/>
        <end position="399"/>
    </location>
</feature>
<dbReference type="Pfam" id="PF04480">
    <property type="entry name" value="DUF559"/>
    <property type="match status" value="1"/>
</dbReference>
<evidence type="ECO:0000313" key="4">
    <source>
        <dbReference type="EMBL" id="BDZ58488.1"/>
    </source>
</evidence>
<dbReference type="InterPro" id="IPR015797">
    <property type="entry name" value="NUDIX_hydrolase-like_dom_sf"/>
</dbReference>
<feature type="compositionally biased region" description="Low complexity" evidence="1">
    <location>
        <begin position="434"/>
        <end position="445"/>
    </location>
</feature>
<feature type="domain" description="DUF559" evidence="2">
    <location>
        <begin position="603"/>
        <end position="668"/>
    </location>
</feature>
<dbReference type="InterPro" id="IPR011335">
    <property type="entry name" value="Restrct_endonuc-II-like"/>
</dbReference>
<dbReference type="EMBL" id="AP027735">
    <property type="protein sequence ID" value="BDZ58488.1"/>
    <property type="molecule type" value="Genomic_DNA"/>
</dbReference>
<protein>
    <recommendedName>
        <fullName evidence="6">DUF559 domain-containing protein</fullName>
    </recommendedName>
</protein>
<feature type="region of interest" description="Disordered" evidence="1">
    <location>
        <begin position="375"/>
        <end position="462"/>
    </location>
</feature>
<dbReference type="InterPro" id="IPR007569">
    <property type="entry name" value="DUF559"/>
</dbReference>
<feature type="region of interest" description="Disordered" evidence="1">
    <location>
        <begin position="322"/>
        <end position="341"/>
    </location>
</feature>
<feature type="compositionally biased region" description="Low complexity" evidence="1">
    <location>
        <begin position="123"/>
        <end position="144"/>
    </location>
</feature>
<dbReference type="RefSeq" id="WP_289230900.1">
    <property type="nucleotide sequence ID" value="NZ_AP027735.1"/>
</dbReference>
<feature type="compositionally biased region" description="Basic and acidic residues" evidence="1">
    <location>
        <begin position="330"/>
        <end position="341"/>
    </location>
</feature>
<evidence type="ECO:0008006" key="6">
    <source>
        <dbReference type="Google" id="ProtNLM"/>
    </source>
</evidence>
<dbReference type="Pfam" id="PF21906">
    <property type="entry name" value="WHD_NrtR"/>
    <property type="match status" value="1"/>
</dbReference>
<reference evidence="5" key="1">
    <citation type="journal article" date="2019" name="Int. J. Syst. Evol. Microbiol.">
        <title>The Global Catalogue of Microorganisms (GCM) 10K type strain sequencing project: providing services to taxonomists for standard genome sequencing and annotation.</title>
        <authorList>
            <consortium name="The Broad Institute Genomics Platform"/>
            <consortium name="The Broad Institute Genome Sequencing Center for Infectious Disease"/>
            <person name="Wu L."/>
            <person name="Ma J."/>
        </authorList>
    </citation>
    <scope>NUCLEOTIDE SEQUENCE [LARGE SCALE GENOMIC DNA]</scope>
    <source>
        <strain evidence="5">NBRC 110608</strain>
    </source>
</reference>
<feature type="domain" description="NrtR DNA-binding winged helix" evidence="3">
    <location>
        <begin position="240"/>
        <end position="301"/>
    </location>
</feature>
<dbReference type="Proteomes" id="UP001321421">
    <property type="component" value="Chromosome"/>
</dbReference>
<dbReference type="Gene3D" id="1.10.10.10">
    <property type="entry name" value="Winged helix-like DNA-binding domain superfamily/Winged helix DNA-binding domain"/>
    <property type="match status" value="1"/>
</dbReference>
<name>A0ABM8HCC0_9MICO</name>
<evidence type="ECO:0000256" key="1">
    <source>
        <dbReference type="SAM" id="MobiDB-lite"/>
    </source>
</evidence>
<dbReference type="SUPFAM" id="SSF52980">
    <property type="entry name" value="Restriction endonuclease-like"/>
    <property type="match status" value="1"/>
</dbReference>
<keyword evidence="5" id="KW-1185">Reference proteome</keyword>
<evidence type="ECO:0000259" key="3">
    <source>
        <dbReference type="Pfam" id="PF21906"/>
    </source>
</evidence>
<organism evidence="4 5">
    <name type="scientific">Barrientosiimonas endolithica</name>
    <dbReference type="NCBI Taxonomy" id="1535208"/>
    <lineage>
        <taxon>Bacteria</taxon>
        <taxon>Bacillati</taxon>
        <taxon>Actinomycetota</taxon>
        <taxon>Actinomycetes</taxon>
        <taxon>Micrococcales</taxon>
        <taxon>Dermacoccaceae</taxon>
        <taxon>Barrientosiimonas</taxon>
    </lineage>
</organism>
<evidence type="ECO:0000313" key="5">
    <source>
        <dbReference type="Proteomes" id="UP001321421"/>
    </source>
</evidence>
<gene>
    <name evidence="4" type="ORF">GCM10025872_21450</name>
</gene>
<accession>A0ABM8HCC0</accession>
<dbReference type="InterPro" id="IPR054105">
    <property type="entry name" value="WHD_NrtR"/>
</dbReference>
<sequence length="675" mass="73788">MSRRPGAGAVAQDTTELVALVVTVDDGMPAALASGDPRRLPAGPLHPQQRSLQAGVRAFVEEQTGHSLGFVEQLYTFADLGRGDSEGRVVSISYLGLTRAATDEQGWLGLYDALPWEDRRGAAAEPGSADGSAGSPGSPGSAEPVARLDRWVGRGSGAQVRARRERRDQLFGLGEHAWRPELALQRYELLWEAGLVAESPQFGPRSVQEPLGVPMLHDHRRILATGLSRLRTKLQYRPVVFELLPEAFTLGRLQEVVEALAGQTLHKQNFRRVVEQQHQLVEPTGETTHATGGRPARLYRFRREVFAEREQVGTKLPIPAPAEAGRARRREGVGRTSGQEERVLGTGMAHHCGRGAGFVPSICTAPRRLALWTTAQPPGARQAGAHVPSRRRRPARAGRSHAAGRPPRTRHPARDRRVGGVGGHLPPRPRRLLPARAGAPAAPGRGAERHPVARLGRGPSRVVGEGRAPAGLGHDPPNRHLRVPPPRDVRLVWRPVPPEDVVDGVTEPLRTTLDCARDLPFDEALAVADSALRSGTVTARELRWAADRLRGPRSAAARRVATHGTGESAGPMESVLRAICLDVPGLAVTPQLIISDDGFWARVDLGDEDLRIVIEAEGFEHHGTRQGFDKDTERYTELVSRGWLVLRFTWTQIMFHPEWVRERIVETVRLRRAAA</sequence>
<evidence type="ECO:0000259" key="2">
    <source>
        <dbReference type="Pfam" id="PF04480"/>
    </source>
</evidence>
<proteinExistence type="predicted"/>